<evidence type="ECO:0000256" key="2">
    <source>
        <dbReference type="ARBA" id="ARBA00023121"/>
    </source>
</evidence>
<name>A0ABT2TP15_9FIRM</name>
<evidence type="ECO:0000313" key="4">
    <source>
        <dbReference type="Proteomes" id="UP001652409"/>
    </source>
</evidence>
<proteinExistence type="predicted"/>
<dbReference type="PROSITE" id="PS51482">
    <property type="entry name" value="DEGV"/>
    <property type="match status" value="1"/>
</dbReference>
<dbReference type="InterPro" id="IPR050270">
    <property type="entry name" value="DegV_domain_contain"/>
</dbReference>
<dbReference type="Gene3D" id="3.40.50.10440">
    <property type="entry name" value="Dihydroxyacetone kinase, domain 1"/>
    <property type="match status" value="1"/>
</dbReference>
<dbReference type="InterPro" id="IPR003797">
    <property type="entry name" value="DegV"/>
</dbReference>
<dbReference type="PANTHER" id="PTHR33434:SF3">
    <property type="entry name" value="DEGV DOMAIN-CONTAINING PROTEIN YITS"/>
    <property type="match status" value="1"/>
</dbReference>
<protein>
    <submittedName>
        <fullName evidence="3">DegV family protein</fullName>
    </submittedName>
</protein>
<organism evidence="3 4">
    <name type="scientific">Blautia ammoniilytica</name>
    <dbReference type="NCBI Taxonomy" id="2981782"/>
    <lineage>
        <taxon>Bacteria</taxon>
        <taxon>Bacillati</taxon>
        <taxon>Bacillota</taxon>
        <taxon>Clostridia</taxon>
        <taxon>Lachnospirales</taxon>
        <taxon>Lachnospiraceae</taxon>
        <taxon>Blautia</taxon>
    </lineage>
</organism>
<dbReference type="Proteomes" id="UP001652409">
    <property type="component" value="Unassembled WGS sequence"/>
</dbReference>
<dbReference type="SUPFAM" id="SSF82549">
    <property type="entry name" value="DAK1/DegV-like"/>
    <property type="match status" value="1"/>
</dbReference>
<comment type="caution">
    <text evidence="3">The sequence shown here is derived from an EMBL/GenBank/DDBJ whole genome shotgun (WGS) entry which is preliminary data.</text>
</comment>
<reference evidence="3 4" key="1">
    <citation type="journal article" date="2021" name="ISME Commun">
        <title>Automated analysis of genomic sequences facilitates high-throughput and comprehensive description of bacteria.</title>
        <authorList>
            <person name="Hitch T.C.A."/>
        </authorList>
    </citation>
    <scope>NUCLEOTIDE SEQUENCE [LARGE SCALE GENOMIC DNA]</scope>
    <source>
        <strain evidence="3 4">Sanger_23</strain>
    </source>
</reference>
<accession>A0ABT2TP15</accession>
<evidence type="ECO:0000313" key="3">
    <source>
        <dbReference type="EMBL" id="MCU6763959.1"/>
    </source>
</evidence>
<sequence>MSEYIIMTDTSADIPEVILAEGHIQLIPMAFELNGEERVHSDPGKWDSKEFYGKLRDGGQGKTSQIPPMVYTEYFEKILKEGKDILYLSLSGGLTSTWQSSKLAATDLMEEYPDRKISCVDSHAATGGQGILTLIARKNQEKGMSLEENTAWLEENRNNICHWFTVDDLDFLKRGGRISPAIAWIGGKLKIKPVLRIAEDGTLAIMEKVRGSKAALNYISGKYTSIPENYDPEYPYVFLCHGDAQEQAEKLKADILAAMPQAQVVIMPMSPIIGVHTGPGVQAVIYYGKNRV</sequence>
<evidence type="ECO:0000256" key="1">
    <source>
        <dbReference type="ARBA" id="ARBA00003238"/>
    </source>
</evidence>
<keyword evidence="4" id="KW-1185">Reference proteome</keyword>
<comment type="function">
    <text evidence="1">May bind long-chain fatty acids, such as palmitate, and may play a role in lipid transport or fatty acid metabolism.</text>
</comment>
<dbReference type="Gene3D" id="2.20.28.50">
    <property type="entry name" value="degv family protein"/>
    <property type="match status" value="1"/>
</dbReference>
<dbReference type="NCBIfam" id="TIGR00762">
    <property type="entry name" value="DegV"/>
    <property type="match status" value="1"/>
</dbReference>
<gene>
    <name evidence="3" type="ORF">OCV61_00840</name>
</gene>
<dbReference type="RefSeq" id="WP_158420163.1">
    <property type="nucleotide sequence ID" value="NZ_JAOQJL010000001.1"/>
</dbReference>
<dbReference type="Pfam" id="PF02645">
    <property type="entry name" value="DegV"/>
    <property type="match status" value="1"/>
</dbReference>
<dbReference type="EMBL" id="JAOQJL010000001">
    <property type="protein sequence ID" value="MCU6763959.1"/>
    <property type="molecule type" value="Genomic_DNA"/>
</dbReference>
<dbReference type="Gene3D" id="3.30.1180.10">
    <property type="match status" value="1"/>
</dbReference>
<dbReference type="PANTHER" id="PTHR33434">
    <property type="entry name" value="DEGV DOMAIN-CONTAINING PROTEIN DR_1986-RELATED"/>
    <property type="match status" value="1"/>
</dbReference>
<dbReference type="InterPro" id="IPR043168">
    <property type="entry name" value="DegV_C"/>
</dbReference>
<keyword evidence="2" id="KW-0446">Lipid-binding</keyword>